<feature type="region of interest" description="Disordered" evidence="1">
    <location>
        <begin position="268"/>
        <end position="305"/>
    </location>
</feature>
<accession>E4XB52</accession>
<gene>
    <name evidence="2" type="ORF">GSOID_T00005569001</name>
</gene>
<dbReference type="AlphaFoldDB" id="E4XB52"/>
<dbReference type="InParanoid" id="E4XB52"/>
<evidence type="ECO:0000313" key="3">
    <source>
        <dbReference type="Proteomes" id="UP000001307"/>
    </source>
</evidence>
<dbReference type="Proteomes" id="UP000001307">
    <property type="component" value="Unassembled WGS sequence"/>
</dbReference>
<keyword evidence="3" id="KW-1185">Reference proteome</keyword>
<dbReference type="PANTHER" id="PTHR37935:SF1">
    <property type="entry name" value="CHROMOSOME UNDETERMINED SCAFFOLD_14, WHOLE GENOME SHOTGUN SEQUENCE"/>
    <property type="match status" value="1"/>
</dbReference>
<dbReference type="EMBL" id="FN653033">
    <property type="protein sequence ID" value="CBY08735.1"/>
    <property type="molecule type" value="Genomic_DNA"/>
</dbReference>
<proteinExistence type="predicted"/>
<protein>
    <submittedName>
        <fullName evidence="2">Uncharacterized protein</fullName>
    </submittedName>
</protein>
<evidence type="ECO:0000313" key="2">
    <source>
        <dbReference type="EMBL" id="CBY08735.1"/>
    </source>
</evidence>
<evidence type="ECO:0000256" key="1">
    <source>
        <dbReference type="SAM" id="MobiDB-lite"/>
    </source>
</evidence>
<dbReference type="PANTHER" id="PTHR37935">
    <property type="entry name" value="CHROMOSOME UNDETERMINED SCAFFOLD_14, WHOLE GENOME SHOTGUN SEQUENCE"/>
    <property type="match status" value="1"/>
</dbReference>
<reference evidence="2" key="1">
    <citation type="journal article" date="2010" name="Science">
        <title>Plasticity of animal genome architecture unmasked by rapid evolution of a pelagic tunicate.</title>
        <authorList>
            <person name="Denoeud F."/>
            <person name="Henriet S."/>
            <person name="Mungpakdee S."/>
            <person name="Aury J.M."/>
            <person name="Da Silva C."/>
            <person name="Brinkmann H."/>
            <person name="Mikhaleva J."/>
            <person name="Olsen L.C."/>
            <person name="Jubin C."/>
            <person name="Canestro C."/>
            <person name="Bouquet J.M."/>
            <person name="Danks G."/>
            <person name="Poulain J."/>
            <person name="Campsteijn C."/>
            <person name="Adamski M."/>
            <person name="Cross I."/>
            <person name="Yadetie F."/>
            <person name="Muffato M."/>
            <person name="Louis A."/>
            <person name="Butcher S."/>
            <person name="Tsagkogeorga G."/>
            <person name="Konrad A."/>
            <person name="Singh S."/>
            <person name="Jensen M.F."/>
            <person name="Cong E.H."/>
            <person name="Eikeseth-Otteraa H."/>
            <person name="Noel B."/>
            <person name="Anthouard V."/>
            <person name="Porcel B.M."/>
            <person name="Kachouri-Lafond R."/>
            <person name="Nishino A."/>
            <person name="Ugolini M."/>
            <person name="Chourrout P."/>
            <person name="Nishida H."/>
            <person name="Aasland R."/>
            <person name="Huzurbazar S."/>
            <person name="Westhof E."/>
            <person name="Delsuc F."/>
            <person name="Lehrach H."/>
            <person name="Reinhardt R."/>
            <person name="Weissenbach J."/>
            <person name="Roy S.W."/>
            <person name="Artiguenave F."/>
            <person name="Postlethwait J.H."/>
            <person name="Manak J.R."/>
            <person name="Thompson E.M."/>
            <person name="Jaillon O."/>
            <person name="Du Pasquier L."/>
            <person name="Boudinot P."/>
            <person name="Liberles D.A."/>
            <person name="Volff J.N."/>
            <person name="Philippe H."/>
            <person name="Lenhard B."/>
            <person name="Roest Crollius H."/>
            <person name="Wincker P."/>
            <person name="Chourrout D."/>
        </authorList>
    </citation>
    <scope>NUCLEOTIDE SEQUENCE [LARGE SCALE GENOMIC DNA]</scope>
</reference>
<name>E4XB52_OIKDI</name>
<organism evidence="2">
    <name type="scientific">Oikopleura dioica</name>
    <name type="common">Tunicate</name>
    <dbReference type="NCBI Taxonomy" id="34765"/>
    <lineage>
        <taxon>Eukaryota</taxon>
        <taxon>Metazoa</taxon>
        <taxon>Chordata</taxon>
        <taxon>Tunicata</taxon>
        <taxon>Appendicularia</taxon>
        <taxon>Copelata</taxon>
        <taxon>Oikopleuridae</taxon>
        <taxon>Oikopleura</taxon>
    </lineage>
</organism>
<sequence length="305" mass="33505">MTEGQKITELGSHSIGSSTTHHIFFADREPILKPPKKKIIYENHTPTILAHKMEESFHERLETARTKLVFGQIRAIVAFLITTEQQKERISKTASDIGRGALSNQELVEQANKLSLNIVHGVLNDPKIRSEVTRLLSDVVQSGQVTESSLILVNKILNDPNIQQSVGVLLHDQLLKALANEEIKLAVEELVKDVFLSESITETVKKVLGDAVSSDYVKSAAALAGTEATQAIIADQSVQDNLSDAIYGALKPWRSRSRQVITPSPARLGKKADVIDDTDTDSRSTLLRTPAAQVQSEPIPEPRID</sequence>
<dbReference type="OrthoDB" id="10354174at2759"/>